<dbReference type="RefSeq" id="WP_093341068.1">
    <property type="nucleotide sequence ID" value="NZ_FOUY01000009.1"/>
</dbReference>
<keyword evidence="1" id="KW-1133">Transmembrane helix</keyword>
<dbReference type="Proteomes" id="UP000199614">
    <property type="component" value="Unassembled WGS sequence"/>
</dbReference>
<keyword evidence="3" id="KW-1185">Reference proteome</keyword>
<reference evidence="2 3" key="1">
    <citation type="submission" date="2016-10" db="EMBL/GenBank/DDBJ databases">
        <authorList>
            <person name="de Groot N.N."/>
        </authorList>
    </citation>
    <scope>NUCLEOTIDE SEQUENCE [LARGE SCALE GENOMIC DNA]</scope>
    <source>
        <strain evidence="2 3">CGMCC 4.1877</strain>
    </source>
</reference>
<feature type="transmembrane region" description="Helical" evidence="1">
    <location>
        <begin position="96"/>
        <end position="115"/>
    </location>
</feature>
<feature type="transmembrane region" description="Helical" evidence="1">
    <location>
        <begin position="195"/>
        <end position="211"/>
    </location>
</feature>
<feature type="transmembrane region" description="Helical" evidence="1">
    <location>
        <begin position="61"/>
        <end position="84"/>
    </location>
</feature>
<gene>
    <name evidence="2" type="ORF">SAMN05216207_100943</name>
</gene>
<evidence type="ECO:0000313" key="2">
    <source>
        <dbReference type="EMBL" id="SFN16072.1"/>
    </source>
</evidence>
<name>A0A1I4WS19_PSUAM</name>
<sequence length="231" mass="23990">MPLAATLPSARTWRRLTVWLHVLTSVGWMALAASLAALLALATADPAARGPALLAADHLDAVLLAPLAVGSALTGIVLAAATPYGFFHHWWVTVKFAITLVQLYLGIFLLSGMLGDAHADPASAPPATLLVTTLLMASAIAFQAWASIAKPWGRTPWSADRPKPAAGPRWMFAAACAAVVADLTLGFVAANPMPVASVVVLVAVLVGRRRVSAPVRTRASRRTAGSTSPVP</sequence>
<proteinExistence type="predicted"/>
<protein>
    <submittedName>
        <fullName evidence="2">Uncharacterized protein</fullName>
    </submittedName>
</protein>
<accession>A0A1I4WS19</accession>
<evidence type="ECO:0000313" key="3">
    <source>
        <dbReference type="Proteomes" id="UP000199614"/>
    </source>
</evidence>
<evidence type="ECO:0000256" key="1">
    <source>
        <dbReference type="SAM" id="Phobius"/>
    </source>
</evidence>
<feature type="transmembrane region" description="Helical" evidence="1">
    <location>
        <begin position="127"/>
        <end position="149"/>
    </location>
</feature>
<organism evidence="2 3">
    <name type="scientific">Pseudonocardia ammonioxydans</name>
    <dbReference type="NCBI Taxonomy" id="260086"/>
    <lineage>
        <taxon>Bacteria</taxon>
        <taxon>Bacillati</taxon>
        <taxon>Actinomycetota</taxon>
        <taxon>Actinomycetes</taxon>
        <taxon>Pseudonocardiales</taxon>
        <taxon>Pseudonocardiaceae</taxon>
        <taxon>Pseudonocardia</taxon>
    </lineage>
</organism>
<keyword evidence="1" id="KW-0812">Transmembrane</keyword>
<dbReference type="STRING" id="260086.SAMN05216207_100943"/>
<dbReference type="AlphaFoldDB" id="A0A1I4WS19"/>
<feature type="transmembrane region" description="Helical" evidence="1">
    <location>
        <begin position="170"/>
        <end position="189"/>
    </location>
</feature>
<keyword evidence="1" id="KW-0472">Membrane</keyword>
<dbReference type="OrthoDB" id="8082651at2"/>
<dbReference type="EMBL" id="FOUY01000009">
    <property type="protein sequence ID" value="SFN16072.1"/>
    <property type="molecule type" value="Genomic_DNA"/>
</dbReference>
<feature type="transmembrane region" description="Helical" evidence="1">
    <location>
        <begin position="18"/>
        <end position="41"/>
    </location>
</feature>